<dbReference type="PANTHER" id="PTHR43107:SF15">
    <property type="entry name" value="FATTY ACID TRANSPORT PROTEIN 3, ISOFORM A"/>
    <property type="match status" value="1"/>
</dbReference>
<dbReference type="InterPro" id="IPR042099">
    <property type="entry name" value="ANL_N_sf"/>
</dbReference>
<feature type="domain" description="AMP-binding enzyme C-terminal" evidence="6">
    <location>
        <begin position="432"/>
        <end position="506"/>
    </location>
</feature>
<proteinExistence type="inferred from homology"/>
<evidence type="ECO:0000256" key="4">
    <source>
        <dbReference type="ARBA" id="ARBA00022840"/>
    </source>
</evidence>
<dbReference type="AlphaFoldDB" id="A0A3S4T1B7"/>
<dbReference type="InterPro" id="IPR025110">
    <property type="entry name" value="AMP-bd_C"/>
</dbReference>
<dbReference type="Proteomes" id="UP000282551">
    <property type="component" value="Chromosome"/>
</dbReference>
<organism evidence="7 8">
    <name type="scientific">Mycolicibacterium chitae</name>
    <name type="common">Mycobacterium chitae</name>
    <dbReference type="NCBI Taxonomy" id="1792"/>
    <lineage>
        <taxon>Bacteria</taxon>
        <taxon>Bacillati</taxon>
        <taxon>Actinomycetota</taxon>
        <taxon>Actinomycetes</taxon>
        <taxon>Mycobacteriales</taxon>
        <taxon>Mycobacteriaceae</taxon>
        <taxon>Mycolicibacterium</taxon>
    </lineage>
</organism>
<evidence type="ECO:0000259" key="5">
    <source>
        <dbReference type="Pfam" id="PF00501"/>
    </source>
</evidence>
<keyword evidence="4" id="KW-0067">ATP-binding</keyword>
<evidence type="ECO:0000313" key="8">
    <source>
        <dbReference type="Proteomes" id="UP000282551"/>
    </source>
</evidence>
<dbReference type="SUPFAM" id="SSF56801">
    <property type="entry name" value="Acetyl-CoA synthetase-like"/>
    <property type="match status" value="1"/>
</dbReference>
<keyword evidence="3" id="KW-0547">Nucleotide-binding</keyword>
<evidence type="ECO:0000256" key="3">
    <source>
        <dbReference type="ARBA" id="ARBA00022741"/>
    </source>
</evidence>
<name>A0A3S4T1B7_MYCCI</name>
<dbReference type="GO" id="GO:0004467">
    <property type="term" value="F:long-chain fatty acid-CoA ligase activity"/>
    <property type="evidence" value="ECO:0007669"/>
    <property type="project" value="UniProtKB-EC"/>
</dbReference>
<dbReference type="RefSeq" id="WP_163792155.1">
    <property type="nucleotide sequence ID" value="NZ_AP022604.1"/>
</dbReference>
<dbReference type="GO" id="GO:0005524">
    <property type="term" value="F:ATP binding"/>
    <property type="evidence" value="ECO:0007669"/>
    <property type="project" value="UniProtKB-KW"/>
</dbReference>
<sequence length="533" mass="57723">MQRQAIGEIDLPDAVLSTVVERWAARDPDRVCIVQDDGTEITYRDLDQHAAAVAATLRERGVAAGDRVLTLIPNDVRAVYVMLGLSKIRAIEVPINPGLVGASLRHVLHDAAPRAAVIDARRRGEIEAALPAGCGPIVAVLPDCGATPDTPDVLDALIENSAAVVKTSAIGPDTASIMYTSGTTGLPKGAVLPHRATVRMGERTVQALGLTPEDTLITVLPLFHGGGRYMNVGACLISGARLVLTRKFSASNFWDQARSHRVTVAHMVVSMAHFLLAQPESYRDRDHRITRALIVPAPQTLVAAFAERFGIPIFEMYGATEINIPILNSAEATVPLGSCGRAAAPYRVRVVDEYDRALPPGEVGELCISCEEPWSMSTGYWNQPDETLNVTRNFWFHTGDAGRIDEDGYVYYVDRLKEMIRRRGENISPRTVEDAIAPIDGVVECGAYPVPSEFGEDEIAVAVVAEPGRAPSLAAIAAVCAEALPRFAIPRYIRFVDDLPKTETAKVQKYKLKQQGLADAVELPQLTDQGVRE</sequence>
<dbReference type="Gene3D" id="3.30.300.30">
    <property type="match status" value="1"/>
</dbReference>
<keyword evidence="2 7" id="KW-0436">Ligase</keyword>
<dbReference type="InterPro" id="IPR045851">
    <property type="entry name" value="AMP-bd_C_sf"/>
</dbReference>
<reference evidence="7 8" key="1">
    <citation type="submission" date="2018-12" db="EMBL/GenBank/DDBJ databases">
        <authorList>
            <consortium name="Pathogen Informatics"/>
        </authorList>
    </citation>
    <scope>NUCLEOTIDE SEQUENCE [LARGE SCALE GENOMIC DNA]</scope>
    <source>
        <strain evidence="7 8">NCTC10485</strain>
    </source>
</reference>
<protein>
    <submittedName>
        <fullName evidence="7">Fatty-acid--CoA ligase</fullName>
        <ecNumber evidence="7">6.2.1.3</ecNumber>
    </submittedName>
</protein>
<dbReference type="InterPro" id="IPR020845">
    <property type="entry name" value="AMP-binding_CS"/>
</dbReference>
<evidence type="ECO:0000259" key="6">
    <source>
        <dbReference type="Pfam" id="PF13193"/>
    </source>
</evidence>
<gene>
    <name evidence="7" type="primary">fadD13_1</name>
    <name evidence="7" type="ORF">NCTC10485_02737</name>
</gene>
<dbReference type="Pfam" id="PF00501">
    <property type="entry name" value="AMP-binding"/>
    <property type="match status" value="1"/>
</dbReference>
<dbReference type="PANTHER" id="PTHR43107">
    <property type="entry name" value="LONG-CHAIN FATTY ACID TRANSPORT PROTEIN"/>
    <property type="match status" value="1"/>
</dbReference>
<dbReference type="GO" id="GO:0005886">
    <property type="term" value="C:plasma membrane"/>
    <property type="evidence" value="ECO:0007669"/>
    <property type="project" value="TreeGrafter"/>
</dbReference>
<evidence type="ECO:0000256" key="1">
    <source>
        <dbReference type="ARBA" id="ARBA00006432"/>
    </source>
</evidence>
<dbReference type="GO" id="GO:0005324">
    <property type="term" value="F:long-chain fatty acid transmembrane transporter activity"/>
    <property type="evidence" value="ECO:0007669"/>
    <property type="project" value="TreeGrafter"/>
</dbReference>
<dbReference type="GO" id="GO:0044539">
    <property type="term" value="P:long-chain fatty acid import into cell"/>
    <property type="evidence" value="ECO:0007669"/>
    <property type="project" value="TreeGrafter"/>
</dbReference>
<dbReference type="PROSITE" id="PS00455">
    <property type="entry name" value="AMP_BINDING"/>
    <property type="match status" value="1"/>
</dbReference>
<feature type="domain" description="AMP-dependent synthetase/ligase" evidence="5">
    <location>
        <begin position="21"/>
        <end position="381"/>
    </location>
</feature>
<dbReference type="InterPro" id="IPR000873">
    <property type="entry name" value="AMP-dep_synth/lig_dom"/>
</dbReference>
<comment type="similarity">
    <text evidence="1">Belongs to the ATP-dependent AMP-binding enzyme family.</text>
</comment>
<dbReference type="Pfam" id="PF13193">
    <property type="entry name" value="AMP-binding_C"/>
    <property type="match status" value="1"/>
</dbReference>
<dbReference type="EMBL" id="LR134355">
    <property type="protein sequence ID" value="VEG48443.1"/>
    <property type="molecule type" value="Genomic_DNA"/>
</dbReference>
<keyword evidence="8" id="KW-1185">Reference proteome</keyword>
<dbReference type="Gene3D" id="3.40.50.12780">
    <property type="entry name" value="N-terminal domain of ligase-like"/>
    <property type="match status" value="1"/>
</dbReference>
<dbReference type="EC" id="6.2.1.3" evidence="7"/>
<evidence type="ECO:0000256" key="2">
    <source>
        <dbReference type="ARBA" id="ARBA00022598"/>
    </source>
</evidence>
<accession>A0A3S4T1B7</accession>
<evidence type="ECO:0000313" key="7">
    <source>
        <dbReference type="EMBL" id="VEG48443.1"/>
    </source>
</evidence>